<reference evidence="1" key="1">
    <citation type="submission" date="2022-05" db="EMBL/GenBank/DDBJ databases">
        <authorList>
            <person name="Pankratov T."/>
        </authorList>
    </citation>
    <scope>NUCLEOTIDE SEQUENCE</scope>
    <source>
        <strain evidence="1">BP6-180914</strain>
    </source>
</reference>
<comment type="caution">
    <text evidence="1">The sequence shown here is derived from an EMBL/GenBank/DDBJ whole genome shotgun (WGS) entry which is preliminary data.</text>
</comment>
<dbReference type="Proteomes" id="UP001165667">
    <property type="component" value="Unassembled WGS sequence"/>
</dbReference>
<organism evidence="1 2">
    <name type="scientific">Lichenifustis flavocetrariae</name>
    <dbReference type="NCBI Taxonomy" id="2949735"/>
    <lineage>
        <taxon>Bacteria</taxon>
        <taxon>Pseudomonadati</taxon>
        <taxon>Pseudomonadota</taxon>
        <taxon>Alphaproteobacteria</taxon>
        <taxon>Hyphomicrobiales</taxon>
        <taxon>Lichenihabitantaceae</taxon>
        <taxon>Lichenifustis</taxon>
    </lineage>
</organism>
<dbReference type="AlphaFoldDB" id="A0AA42CMM8"/>
<protein>
    <submittedName>
        <fullName evidence="1">DUF1289 domain-containing protein</fullName>
    </submittedName>
</protein>
<proteinExistence type="predicted"/>
<gene>
    <name evidence="1" type="ORF">M8523_11035</name>
</gene>
<evidence type="ECO:0000313" key="2">
    <source>
        <dbReference type="Proteomes" id="UP001165667"/>
    </source>
</evidence>
<dbReference type="EMBL" id="JAMOIM010000006">
    <property type="protein sequence ID" value="MCW6508552.1"/>
    <property type="molecule type" value="Genomic_DNA"/>
</dbReference>
<dbReference type="InterPro" id="IPR010710">
    <property type="entry name" value="DUF1289"/>
</dbReference>
<name>A0AA42CMM8_9HYPH</name>
<evidence type="ECO:0000313" key="1">
    <source>
        <dbReference type="EMBL" id="MCW6508552.1"/>
    </source>
</evidence>
<keyword evidence="2" id="KW-1185">Reference proteome</keyword>
<accession>A0AA42CMM8</accession>
<dbReference type="Pfam" id="PF06945">
    <property type="entry name" value="DUF1289"/>
    <property type="match status" value="1"/>
</dbReference>
<sequence length="37" mass="4346">MDTRLCTGCRRSAKEIANWSSLSLRERRAIVRELPNR</sequence>